<protein>
    <submittedName>
        <fullName evidence="1">Uncharacterized protein</fullName>
    </submittedName>
</protein>
<gene>
    <name evidence="1" type="ORF">METZ01_LOCUS86861</name>
</gene>
<proteinExistence type="predicted"/>
<dbReference type="EMBL" id="UINC01007557">
    <property type="protein sequence ID" value="SVA34007.1"/>
    <property type="molecule type" value="Genomic_DNA"/>
</dbReference>
<name>A0A381V2Y8_9ZZZZ</name>
<evidence type="ECO:0000313" key="1">
    <source>
        <dbReference type="EMBL" id="SVA34007.1"/>
    </source>
</evidence>
<sequence length="77" mass="8152">MVGRKADVGVIGANLMVRRGRGNFDAASALPQVSPMNFSGSPIEGFVYIASIVLETETALATWVEHCTAFARSLPAK</sequence>
<accession>A0A381V2Y8</accession>
<organism evidence="1">
    <name type="scientific">marine metagenome</name>
    <dbReference type="NCBI Taxonomy" id="408172"/>
    <lineage>
        <taxon>unclassified sequences</taxon>
        <taxon>metagenomes</taxon>
        <taxon>ecological metagenomes</taxon>
    </lineage>
</organism>
<reference evidence="1" key="1">
    <citation type="submission" date="2018-05" db="EMBL/GenBank/DDBJ databases">
        <authorList>
            <person name="Lanie J.A."/>
            <person name="Ng W.-L."/>
            <person name="Kazmierczak K.M."/>
            <person name="Andrzejewski T.M."/>
            <person name="Davidsen T.M."/>
            <person name="Wayne K.J."/>
            <person name="Tettelin H."/>
            <person name="Glass J.I."/>
            <person name="Rusch D."/>
            <person name="Podicherti R."/>
            <person name="Tsui H.-C.T."/>
            <person name="Winkler M.E."/>
        </authorList>
    </citation>
    <scope>NUCLEOTIDE SEQUENCE</scope>
</reference>
<dbReference type="AlphaFoldDB" id="A0A381V2Y8"/>